<keyword evidence="1" id="KW-0805">Transcription regulation</keyword>
<evidence type="ECO:0000256" key="2">
    <source>
        <dbReference type="ARBA" id="ARBA00023125"/>
    </source>
</evidence>
<evidence type="ECO:0000259" key="4">
    <source>
        <dbReference type="PROSITE" id="PS01124"/>
    </source>
</evidence>
<evidence type="ECO:0000256" key="3">
    <source>
        <dbReference type="ARBA" id="ARBA00023163"/>
    </source>
</evidence>
<dbReference type="KEGG" id="sus:Acid_3628"/>
<dbReference type="PANTHER" id="PTHR46796:SF2">
    <property type="entry name" value="TRANSCRIPTIONAL REGULATORY PROTEIN"/>
    <property type="match status" value="1"/>
</dbReference>
<dbReference type="GO" id="GO:0003700">
    <property type="term" value="F:DNA-binding transcription factor activity"/>
    <property type="evidence" value="ECO:0007669"/>
    <property type="project" value="InterPro"/>
</dbReference>
<sequence>MNRDPGLYGMTVKSRSLGDFMISERAYPARYTTPAHAHERPLYCVVLDGSYEEIHEGRRHECTSSTMLFHAAHEEHLERFGGEGGRSLIVEIEPSWYDRVCELAPGGVHTAACDGGSLRVSGAKLYREFLSGDEASRLIIEGLLLEITGEFLRIRRTPESAPPRWLEDVREYVRANFAGRITLGSIGKAANVHPVHVAQTFRRFHHCTVGDYLRSLRIEFACRELAASETPVADIAAAAGFTTPSHFHRIFKRAVGVSPTQYRTHAR</sequence>
<dbReference type="InterPro" id="IPR050204">
    <property type="entry name" value="AraC_XylS_family_regulators"/>
</dbReference>
<dbReference type="eggNOG" id="COG2207">
    <property type="taxonomic scope" value="Bacteria"/>
</dbReference>
<dbReference type="GO" id="GO:0043565">
    <property type="term" value="F:sequence-specific DNA binding"/>
    <property type="evidence" value="ECO:0007669"/>
    <property type="project" value="InterPro"/>
</dbReference>
<dbReference type="PRINTS" id="PR00032">
    <property type="entry name" value="HTHARAC"/>
</dbReference>
<feature type="domain" description="HTH araC/xylS-type" evidence="4">
    <location>
        <begin position="167"/>
        <end position="265"/>
    </location>
</feature>
<dbReference type="PROSITE" id="PS00041">
    <property type="entry name" value="HTH_ARAC_FAMILY_1"/>
    <property type="match status" value="1"/>
</dbReference>
<dbReference type="OrthoDB" id="8737373at2"/>
<dbReference type="HOGENOM" id="CLU_000445_88_16_0"/>
<dbReference type="STRING" id="234267.Acid_3628"/>
<dbReference type="FunCoup" id="Q020P4">
    <property type="interactions" value="24"/>
</dbReference>
<gene>
    <name evidence="5" type="ordered locus">Acid_3628</name>
</gene>
<dbReference type="InterPro" id="IPR018062">
    <property type="entry name" value="HTH_AraC-typ_CS"/>
</dbReference>
<evidence type="ECO:0000256" key="1">
    <source>
        <dbReference type="ARBA" id="ARBA00023015"/>
    </source>
</evidence>
<dbReference type="InterPro" id="IPR009057">
    <property type="entry name" value="Homeodomain-like_sf"/>
</dbReference>
<dbReference type="SUPFAM" id="SSF51182">
    <property type="entry name" value="RmlC-like cupins"/>
    <property type="match status" value="1"/>
</dbReference>
<protein>
    <submittedName>
        <fullName evidence="5">Transcriptional regulator, AraC family</fullName>
    </submittedName>
</protein>
<dbReference type="InterPro" id="IPR018060">
    <property type="entry name" value="HTH_AraC"/>
</dbReference>
<dbReference type="PANTHER" id="PTHR46796">
    <property type="entry name" value="HTH-TYPE TRANSCRIPTIONAL ACTIVATOR RHAS-RELATED"/>
    <property type="match status" value="1"/>
</dbReference>
<proteinExistence type="predicted"/>
<dbReference type="SMART" id="SM00342">
    <property type="entry name" value="HTH_ARAC"/>
    <property type="match status" value="1"/>
</dbReference>
<keyword evidence="3" id="KW-0804">Transcription</keyword>
<dbReference type="Pfam" id="PF12833">
    <property type="entry name" value="HTH_18"/>
    <property type="match status" value="1"/>
</dbReference>
<dbReference type="InParanoid" id="Q020P4"/>
<keyword evidence="2" id="KW-0238">DNA-binding</keyword>
<dbReference type="AlphaFoldDB" id="Q020P4"/>
<dbReference type="EMBL" id="CP000473">
    <property type="protein sequence ID" value="ABJ84600.1"/>
    <property type="molecule type" value="Genomic_DNA"/>
</dbReference>
<dbReference type="Gene3D" id="1.10.10.60">
    <property type="entry name" value="Homeodomain-like"/>
    <property type="match status" value="1"/>
</dbReference>
<name>Q020P4_SOLUE</name>
<reference evidence="5" key="1">
    <citation type="submission" date="2006-10" db="EMBL/GenBank/DDBJ databases">
        <title>Complete sequence of Solibacter usitatus Ellin6076.</title>
        <authorList>
            <consortium name="US DOE Joint Genome Institute"/>
            <person name="Copeland A."/>
            <person name="Lucas S."/>
            <person name="Lapidus A."/>
            <person name="Barry K."/>
            <person name="Detter J.C."/>
            <person name="Glavina del Rio T."/>
            <person name="Hammon N."/>
            <person name="Israni S."/>
            <person name="Dalin E."/>
            <person name="Tice H."/>
            <person name="Pitluck S."/>
            <person name="Thompson L.S."/>
            <person name="Brettin T."/>
            <person name="Bruce D."/>
            <person name="Han C."/>
            <person name="Tapia R."/>
            <person name="Gilna P."/>
            <person name="Schmutz J."/>
            <person name="Larimer F."/>
            <person name="Land M."/>
            <person name="Hauser L."/>
            <person name="Kyrpides N."/>
            <person name="Mikhailova N."/>
            <person name="Janssen P.H."/>
            <person name="Kuske C.R."/>
            <person name="Richardson P."/>
        </authorList>
    </citation>
    <scope>NUCLEOTIDE SEQUENCE</scope>
    <source>
        <strain evidence="5">Ellin6076</strain>
    </source>
</reference>
<dbReference type="SUPFAM" id="SSF46689">
    <property type="entry name" value="Homeodomain-like"/>
    <property type="match status" value="2"/>
</dbReference>
<organism evidence="5">
    <name type="scientific">Solibacter usitatus (strain Ellin6076)</name>
    <dbReference type="NCBI Taxonomy" id="234267"/>
    <lineage>
        <taxon>Bacteria</taxon>
        <taxon>Pseudomonadati</taxon>
        <taxon>Acidobacteriota</taxon>
        <taxon>Terriglobia</taxon>
        <taxon>Bryobacterales</taxon>
        <taxon>Solibacteraceae</taxon>
        <taxon>Candidatus Solibacter</taxon>
    </lineage>
</organism>
<dbReference type="PROSITE" id="PS01124">
    <property type="entry name" value="HTH_ARAC_FAMILY_2"/>
    <property type="match status" value="1"/>
</dbReference>
<accession>Q020P4</accession>
<evidence type="ECO:0000313" key="5">
    <source>
        <dbReference type="EMBL" id="ABJ84600.1"/>
    </source>
</evidence>
<dbReference type="InterPro" id="IPR020449">
    <property type="entry name" value="Tscrpt_reg_AraC-type_HTH"/>
</dbReference>
<dbReference type="InterPro" id="IPR011051">
    <property type="entry name" value="RmlC_Cupin_sf"/>
</dbReference>